<keyword evidence="2" id="KW-1185">Reference proteome</keyword>
<organism evidence="1 2">
    <name type="scientific">Clunio marinus</name>
    <dbReference type="NCBI Taxonomy" id="568069"/>
    <lineage>
        <taxon>Eukaryota</taxon>
        <taxon>Metazoa</taxon>
        <taxon>Ecdysozoa</taxon>
        <taxon>Arthropoda</taxon>
        <taxon>Hexapoda</taxon>
        <taxon>Insecta</taxon>
        <taxon>Pterygota</taxon>
        <taxon>Neoptera</taxon>
        <taxon>Endopterygota</taxon>
        <taxon>Diptera</taxon>
        <taxon>Nematocera</taxon>
        <taxon>Chironomoidea</taxon>
        <taxon>Chironomidae</taxon>
        <taxon>Clunio</taxon>
    </lineage>
</organism>
<evidence type="ECO:0000313" key="2">
    <source>
        <dbReference type="Proteomes" id="UP000183832"/>
    </source>
</evidence>
<evidence type="ECO:0000313" key="1">
    <source>
        <dbReference type="EMBL" id="CRL01716.1"/>
    </source>
</evidence>
<dbReference type="AlphaFoldDB" id="A0A1J1IQA2"/>
<accession>A0A1J1IQA2</accession>
<gene>
    <name evidence="1" type="ORF">CLUMA_CG014932</name>
</gene>
<proteinExistence type="predicted"/>
<reference evidence="1 2" key="1">
    <citation type="submission" date="2015-04" db="EMBL/GenBank/DDBJ databases">
        <authorList>
            <person name="Syromyatnikov M.Y."/>
            <person name="Popov V.N."/>
        </authorList>
    </citation>
    <scope>NUCLEOTIDE SEQUENCE [LARGE SCALE GENOMIC DNA]</scope>
</reference>
<name>A0A1J1IQA2_9DIPT</name>
<sequence length="77" mass="8758">MSMIEDHETIFKRHKECQFYSCFERPKASDIISISRQKLFISDEKPSKTSTVCELCNGFMGESPGSACYLEPLATTK</sequence>
<protein>
    <submittedName>
        <fullName evidence="1">CLUMA_CG014932, isoform A</fullName>
    </submittedName>
</protein>
<dbReference type="EMBL" id="CVRI01000056">
    <property type="protein sequence ID" value="CRL01716.1"/>
    <property type="molecule type" value="Genomic_DNA"/>
</dbReference>
<dbReference type="Proteomes" id="UP000183832">
    <property type="component" value="Unassembled WGS sequence"/>
</dbReference>